<evidence type="ECO:0000256" key="3">
    <source>
        <dbReference type="ARBA" id="ARBA00022989"/>
    </source>
</evidence>
<accession>A0ABQ9FHP4</accession>
<evidence type="ECO:0000313" key="10">
    <source>
        <dbReference type="EMBL" id="KAJ8315223.1"/>
    </source>
</evidence>
<keyword evidence="2 8" id="KW-0812">Transmembrane</keyword>
<feature type="transmembrane region" description="Helical" evidence="8">
    <location>
        <begin position="51"/>
        <end position="80"/>
    </location>
</feature>
<sequence>MKESNPDIHFDCSPYNCSSEKEIYFNKNMNYTDEDITEMIMMALGSKRKDMFSVVVLITVYVIIFSTGVVGNISTCFVIVKNSYMHTVVNYYLFSLAISDLLILLLVLPVINK</sequence>
<evidence type="ECO:0000256" key="4">
    <source>
        <dbReference type="ARBA" id="ARBA00023040"/>
    </source>
</evidence>
<dbReference type="InterPro" id="IPR000276">
    <property type="entry name" value="GPCR_Rhodpsn"/>
</dbReference>
<dbReference type="PRINTS" id="PR00237">
    <property type="entry name" value="GPCRRHODOPSN"/>
</dbReference>
<dbReference type="PROSITE" id="PS50262">
    <property type="entry name" value="G_PROTEIN_RECEP_F1_2"/>
    <property type="match status" value="1"/>
</dbReference>
<organism evidence="10 11">
    <name type="scientific">Tegillarca granosa</name>
    <name type="common">Malaysian cockle</name>
    <name type="synonym">Anadara granosa</name>
    <dbReference type="NCBI Taxonomy" id="220873"/>
    <lineage>
        <taxon>Eukaryota</taxon>
        <taxon>Metazoa</taxon>
        <taxon>Spiralia</taxon>
        <taxon>Lophotrochozoa</taxon>
        <taxon>Mollusca</taxon>
        <taxon>Bivalvia</taxon>
        <taxon>Autobranchia</taxon>
        <taxon>Pteriomorphia</taxon>
        <taxon>Arcoida</taxon>
        <taxon>Arcoidea</taxon>
        <taxon>Arcidae</taxon>
        <taxon>Tegillarca</taxon>
    </lineage>
</organism>
<feature type="transmembrane region" description="Helical" evidence="8">
    <location>
        <begin position="92"/>
        <end position="111"/>
    </location>
</feature>
<feature type="domain" description="G-protein coupled receptors family 1 profile" evidence="9">
    <location>
        <begin position="71"/>
        <end position="113"/>
    </location>
</feature>
<dbReference type="Pfam" id="PF00001">
    <property type="entry name" value="7tm_1"/>
    <property type="match status" value="1"/>
</dbReference>
<evidence type="ECO:0000259" key="9">
    <source>
        <dbReference type="PROSITE" id="PS50262"/>
    </source>
</evidence>
<evidence type="ECO:0000256" key="5">
    <source>
        <dbReference type="ARBA" id="ARBA00023136"/>
    </source>
</evidence>
<dbReference type="PANTHER" id="PTHR24243">
    <property type="entry name" value="G-PROTEIN COUPLED RECEPTOR"/>
    <property type="match status" value="1"/>
</dbReference>
<dbReference type="InterPro" id="IPR017452">
    <property type="entry name" value="GPCR_Rhodpsn_7TM"/>
</dbReference>
<comment type="caution">
    <text evidence="10">The sequence shown here is derived from an EMBL/GenBank/DDBJ whole genome shotgun (WGS) entry which is preliminary data.</text>
</comment>
<protein>
    <recommendedName>
        <fullName evidence="9">G-protein coupled receptors family 1 profile domain-containing protein</fullName>
    </recommendedName>
</protein>
<keyword evidence="11" id="KW-1185">Reference proteome</keyword>
<keyword evidence="5 8" id="KW-0472">Membrane</keyword>
<evidence type="ECO:0000256" key="1">
    <source>
        <dbReference type="ARBA" id="ARBA00004141"/>
    </source>
</evidence>
<proteinExistence type="predicted"/>
<evidence type="ECO:0000256" key="2">
    <source>
        <dbReference type="ARBA" id="ARBA00022692"/>
    </source>
</evidence>
<keyword evidence="7" id="KW-0807">Transducer</keyword>
<dbReference type="Proteomes" id="UP001217089">
    <property type="component" value="Unassembled WGS sequence"/>
</dbReference>
<evidence type="ECO:0000256" key="6">
    <source>
        <dbReference type="ARBA" id="ARBA00023170"/>
    </source>
</evidence>
<reference evidence="10 11" key="1">
    <citation type="submission" date="2022-12" db="EMBL/GenBank/DDBJ databases">
        <title>Chromosome-level genome of Tegillarca granosa.</title>
        <authorList>
            <person name="Kim J."/>
        </authorList>
    </citation>
    <scope>NUCLEOTIDE SEQUENCE [LARGE SCALE GENOMIC DNA]</scope>
    <source>
        <strain evidence="10">Teg-2019</strain>
        <tissue evidence="10">Adductor muscle</tissue>
    </source>
</reference>
<dbReference type="SUPFAM" id="SSF81321">
    <property type="entry name" value="Family A G protein-coupled receptor-like"/>
    <property type="match status" value="1"/>
</dbReference>
<name>A0ABQ9FHP4_TEGGR</name>
<evidence type="ECO:0000313" key="11">
    <source>
        <dbReference type="Proteomes" id="UP001217089"/>
    </source>
</evidence>
<keyword evidence="6" id="KW-0675">Receptor</keyword>
<evidence type="ECO:0000256" key="8">
    <source>
        <dbReference type="SAM" id="Phobius"/>
    </source>
</evidence>
<dbReference type="Gene3D" id="1.20.1070.10">
    <property type="entry name" value="Rhodopsin 7-helix transmembrane proteins"/>
    <property type="match status" value="1"/>
</dbReference>
<keyword evidence="4" id="KW-0297">G-protein coupled receptor</keyword>
<evidence type="ECO:0000256" key="7">
    <source>
        <dbReference type="ARBA" id="ARBA00023224"/>
    </source>
</evidence>
<comment type="subcellular location">
    <subcellularLocation>
        <location evidence="1">Membrane</location>
        <topology evidence="1">Multi-pass membrane protein</topology>
    </subcellularLocation>
</comment>
<dbReference type="PANTHER" id="PTHR24243:SF208">
    <property type="entry name" value="PYROKININ-1 RECEPTOR"/>
    <property type="match status" value="1"/>
</dbReference>
<gene>
    <name evidence="10" type="ORF">KUTeg_007373</name>
</gene>
<keyword evidence="3 8" id="KW-1133">Transmembrane helix</keyword>
<dbReference type="EMBL" id="JARBDR010000337">
    <property type="protein sequence ID" value="KAJ8315223.1"/>
    <property type="molecule type" value="Genomic_DNA"/>
</dbReference>